<proteinExistence type="predicted"/>
<reference evidence="2 3" key="1">
    <citation type="submission" date="2023-05" db="EMBL/GenBank/DDBJ databases">
        <title>A 100% complete, gapless, phased diploid assembly of the Scenedesmus obliquus UTEX 3031 genome.</title>
        <authorList>
            <person name="Biondi T.C."/>
            <person name="Hanschen E.R."/>
            <person name="Kwon T."/>
            <person name="Eng W."/>
            <person name="Kruse C.P.S."/>
            <person name="Koehler S.I."/>
            <person name="Kunde Y."/>
            <person name="Gleasner C.D."/>
            <person name="You Mak K.T."/>
            <person name="Polle J."/>
            <person name="Hovde B.T."/>
            <person name="Starkenburg S.R."/>
        </authorList>
    </citation>
    <scope>NUCLEOTIDE SEQUENCE [LARGE SCALE GENOMIC DNA]</scope>
    <source>
        <strain evidence="2 3">DOE0152z</strain>
    </source>
</reference>
<dbReference type="Proteomes" id="UP001244341">
    <property type="component" value="Chromosome 8b"/>
</dbReference>
<feature type="region of interest" description="Disordered" evidence="1">
    <location>
        <begin position="337"/>
        <end position="369"/>
    </location>
</feature>
<gene>
    <name evidence="2" type="ORF">OEZ85_014457</name>
</gene>
<feature type="region of interest" description="Disordered" evidence="1">
    <location>
        <begin position="469"/>
        <end position="523"/>
    </location>
</feature>
<dbReference type="EMBL" id="CP126215">
    <property type="protein sequence ID" value="WIA17652.1"/>
    <property type="molecule type" value="Genomic_DNA"/>
</dbReference>
<accession>A0ABY8U8Q3</accession>
<keyword evidence="3" id="KW-1185">Reference proteome</keyword>
<evidence type="ECO:0008006" key="4">
    <source>
        <dbReference type="Google" id="ProtNLM"/>
    </source>
</evidence>
<organism evidence="2 3">
    <name type="scientific">Tetradesmus obliquus</name>
    <name type="common">Green alga</name>
    <name type="synonym">Acutodesmus obliquus</name>
    <dbReference type="NCBI Taxonomy" id="3088"/>
    <lineage>
        <taxon>Eukaryota</taxon>
        <taxon>Viridiplantae</taxon>
        <taxon>Chlorophyta</taxon>
        <taxon>core chlorophytes</taxon>
        <taxon>Chlorophyceae</taxon>
        <taxon>CS clade</taxon>
        <taxon>Sphaeropleales</taxon>
        <taxon>Scenedesmaceae</taxon>
        <taxon>Tetradesmus</taxon>
    </lineage>
</organism>
<feature type="compositionally biased region" description="Low complexity" evidence="1">
    <location>
        <begin position="346"/>
        <end position="363"/>
    </location>
</feature>
<name>A0ABY8U8Q3_TETOB</name>
<feature type="region of interest" description="Disordered" evidence="1">
    <location>
        <begin position="212"/>
        <end position="236"/>
    </location>
</feature>
<sequence length="617" mass="62051">MALQMQRKAALSTRSAAPTRGLVVARYSQTLSASDLAAFKIADLVEIGAKKGVNGGRNATRDSLTSAILRAGVTAADLTKGQAAELKARGGSSGSAASAPAAGGRFSSYGSSSGSSTPSYSRSAGASTGGATLSAGDLSAFKIADLVEIAAKKGVNGGRNATRDSLVSAMVQAGVSLSDLSRGQLVDLGIKLGKAGLSRDINAARAELSALIGGSGSSPASWRSTPAPAAASGDRFANYSRSSGSAPAARGGAAGGSGAKLSAADLSVLRIDDLRDLVAKTGAQLPREPTKDGVISALLAKGVSLNECTRGMLVDLATKLGASLAKDAEGLRRNLSSVVGGGSSGGSAASWRSTPAASSAAPAGGDRWSKYSAGSTKAASWRRSGSHNASGSKLSASDLTHLRIDDLAELVKKTGAQVPREATKDSVISALIQKGVSLNELTRGMLVDLANKLGQPLARDVDSLRKNLSSAVGKGGYSPAAPASSGSNWRTSSPAPAATSSGDRWASYSRSSSNGNGASAGSSSGAVYEADLSAFKVDVLADMARKKGISVRNATKDSLVRELTRSLTLNDLSRGQLVEILHNIGQSPSGSVEQMRSAVAAAASQRQSARATAGSRW</sequence>
<evidence type="ECO:0000313" key="3">
    <source>
        <dbReference type="Proteomes" id="UP001244341"/>
    </source>
</evidence>
<protein>
    <recommendedName>
        <fullName evidence="4">SAP domain-containing protein</fullName>
    </recommendedName>
</protein>
<feature type="region of interest" description="Disordered" evidence="1">
    <location>
        <begin position="107"/>
        <end position="126"/>
    </location>
</feature>
<evidence type="ECO:0000256" key="1">
    <source>
        <dbReference type="SAM" id="MobiDB-lite"/>
    </source>
</evidence>
<evidence type="ECO:0000313" key="2">
    <source>
        <dbReference type="EMBL" id="WIA17652.1"/>
    </source>
</evidence>
<feature type="compositionally biased region" description="Low complexity" evidence="1">
    <location>
        <begin position="477"/>
        <end position="523"/>
    </location>
</feature>